<evidence type="ECO:0000313" key="5">
    <source>
        <dbReference type="WBParaSite" id="TCONS_00012156.p1"/>
    </source>
</evidence>
<sequence>KHLTIFHNNSVMSISITKDTNPTTISTTTKEINHSKGMLDKLYIDYKLQNENSCDIKIIINGKEYILTHKILLEAHSPFFRNTLQGKKGIIELNDPKYNLKLMKLMLKYLYKGTVNVDLKKYLENFRDMAKKLEMEELYNKLAEVDVEGNVRHKKSSKMIGNKKSKKMVKSERSTSKKKSRRSLKKKSTITKDTSSVKKRNNSKSVSSSGKSKVKSVFPRKKSPTKARKMKYSEGQSLENNNNDKSVHSMMKNAPKSRKQKMNNNKTKYLTLTFYFDLMFIKMILSKYILLIIFLLYPLKIYSLYCFDGYGEIDDNIGIIRCNSQYCVSGILGDGTRYHTCPSNSYCSWGSGCRRTKDAGEVFACCCTTNYCNSGNQSYTMIYFNFIALFLLCLLIF</sequence>
<dbReference type="SMART" id="SM00225">
    <property type="entry name" value="BTB"/>
    <property type="match status" value="1"/>
</dbReference>
<protein>
    <submittedName>
        <fullName evidence="5">Activin types I and II receptor domain-containing protein</fullName>
    </submittedName>
</protein>
<dbReference type="Proteomes" id="UP000035681">
    <property type="component" value="Unplaced"/>
</dbReference>
<dbReference type="AlphaFoldDB" id="A0AAF5DIC9"/>
<feature type="transmembrane region" description="Helical" evidence="2">
    <location>
        <begin position="269"/>
        <end position="297"/>
    </location>
</feature>
<dbReference type="Pfam" id="PF00651">
    <property type="entry name" value="BTB"/>
    <property type="match status" value="1"/>
</dbReference>
<dbReference type="CDD" id="cd18186">
    <property type="entry name" value="BTB_POZ_ZBTB_KLHL-like"/>
    <property type="match status" value="1"/>
</dbReference>
<feature type="domain" description="BTB" evidence="3">
    <location>
        <begin position="54"/>
        <end position="119"/>
    </location>
</feature>
<evidence type="ECO:0000313" key="4">
    <source>
        <dbReference type="Proteomes" id="UP000035681"/>
    </source>
</evidence>
<dbReference type="WBParaSite" id="TCONS_00012156.p1">
    <property type="protein sequence ID" value="TCONS_00012156.p1"/>
    <property type="gene ID" value="XLOC_007576"/>
</dbReference>
<dbReference type="Gene3D" id="3.30.710.10">
    <property type="entry name" value="Potassium Channel Kv1.1, Chain A"/>
    <property type="match status" value="1"/>
</dbReference>
<feature type="compositionally biased region" description="Basic residues" evidence="1">
    <location>
        <begin position="152"/>
        <end position="168"/>
    </location>
</feature>
<keyword evidence="2" id="KW-1133">Transmembrane helix</keyword>
<keyword evidence="4" id="KW-1185">Reference proteome</keyword>
<dbReference type="InterPro" id="IPR000210">
    <property type="entry name" value="BTB/POZ_dom"/>
</dbReference>
<proteinExistence type="predicted"/>
<evidence type="ECO:0000256" key="2">
    <source>
        <dbReference type="SAM" id="Phobius"/>
    </source>
</evidence>
<dbReference type="PROSITE" id="PS50097">
    <property type="entry name" value="BTB"/>
    <property type="match status" value="1"/>
</dbReference>
<accession>A0AAF5DIC9</accession>
<feature type="compositionally biased region" description="Polar residues" evidence="1">
    <location>
        <begin position="234"/>
        <end position="244"/>
    </location>
</feature>
<organism evidence="4 5">
    <name type="scientific">Strongyloides stercoralis</name>
    <name type="common">Threadworm</name>
    <dbReference type="NCBI Taxonomy" id="6248"/>
    <lineage>
        <taxon>Eukaryota</taxon>
        <taxon>Metazoa</taxon>
        <taxon>Ecdysozoa</taxon>
        <taxon>Nematoda</taxon>
        <taxon>Chromadorea</taxon>
        <taxon>Rhabditida</taxon>
        <taxon>Tylenchina</taxon>
        <taxon>Panagrolaimomorpha</taxon>
        <taxon>Strongyloidoidea</taxon>
        <taxon>Strongyloididae</taxon>
        <taxon>Strongyloides</taxon>
    </lineage>
</organism>
<keyword evidence="2" id="KW-0812">Transmembrane</keyword>
<feature type="region of interest" description="Disordered" evidence="1">
    <location>
        <begin position="150"/>
        <end position="249"/>
    </location>
</feature>
<feature type="compositionally biased region" description="Basic residues" evidence="1">
    <location>
        <begin position="176"/>
        <end position="189"/>
    </location>
</feature>
<evidence type="ECO:0000256" key="1">
    <source>
        <dbReference type="SAM" id="MobiDB-lite"/>
    </source>
</evidence>
<dbReference type="SUPFAM" id="SSF54695">
    <property type="entry name" value="POZ domain"/>
    <property type="match status" value="1"/>
</dbReference>
<keyword evidence="2" id="KW-0472">Membrane</keyword>
<evidence type="ECO:0000259" key="3">
    <source>
        <dbReference type="PROSITE" id="PS50097"/>
    </source>
</evidence>
<reference evidence="5" key="1">
    <citation type="submission" date="2024-02" db="UniProtKB">
        <authorList>
            <consortium name="WormBaseParasite"/>
        </authorList>
    </citation>
    <scope>IDENTIFICATION</scope>
</reference>
<dbReference type="InterPro" id="IPR011333">
    <property type="entry name" value="SKP1/BTB/POZ_sf"/>
</dbReference>
<feature type="compositionally biased region" description="Basic residues" evidence="1">
    <location>
        <begin position="212"/>
        <end position="230"/>
    </location>
</feature>
<name>A0AAF5DIC9_STRER</name>
<feature type="transmembrane region" description="Helical" evidence="2">
    <location>
        <begin position="378"/>
        <end position="396"/>
    </location>
</feature>